<dbReference type="Pfam" id="PF19335">
    <property type="entry name" value="HMBD"/>
    <property type="match status" value="1"/>
</dbReference>
<dbReference type="RefSeq" id="WP_149071010.1">
    <property type="nucleotide sequence ID" value="NZ_VTHL01000010.1"/>
</dbReference>
<accession>A0A5D6V1Z3</accession>
<dbReference type="InterPro" id="IPR045800">
    <property type="entry name" value="HMBD"/>
</dbReference>
<evidence type="ECO:0000313" key="4">
    <source>
        <dbReference type="Proteomes" id="UP000322791"/>
    </source>
</evidence>
<dbReference type="AlphaFoldDB" id="A0A5D6V1Z3"/>
<evidence type="ECO:0000256" key="1">
    <source>
        <dbReference type="SAM" id="SignalP"/>
    </source>
</evidence>
<proteinExistence type="predicted"/>
<feature type="domain" description="Heavy metal binding" evidence="2">
    <location>
        <begin position="45"/>
        <end position="72"/>
    </location>
</feature>
<evidence type="ECO:0000259" key="2">
    <source>
        <dbReference type="Pfam" id="PF19335"/>
    </source>
</evidence>
<evidence type="ECO:0000313" key="3">
    <source>
        <dbReference type="EMBL" id="TYZ09215.1"/>
    </source>
</evidence>
<protein>
    <recommendedName>
        <fullName evidence="2">Heavy metal binding domain-containing protein</fullName>
    </recommendedName>
</protein>
<keyword evidence="1" id="KW-0732">Signal</keyword>
<dbReference type="GO" id="GO:0046872">
    <property type="term" value="F:metal ion binding"/>
    <property type="evidence" value="ECO:0007669"/>
    <property type="project" value="InterPro"/>
</dbReference>
<feature type="chain" id="PRO_5022801734" description="Heavy metal binding domain-containing protein" evidence="1">
    <location>
        <begin position="22"/>
        <end position="85"/>
    </location>
</feature>
<comment type="caution">
    <text evidence="3">The sequence shown here is derived from an EMBL/GenBank/DDBJ whole genome shotgun (WGS) entry which is preliminary data.</text>
</comment>
<dbReference type="PROSITE" id="PS51257">
    <property type="entry name" value="PROKAR_LIPOPROTEIN"/>
    <property type="match status" value="1"/>
</dbReference>
<keyword evidence="4" id="KW-1185">Reference proteome</keyword>
<feature type="signal peptide" evidence="1">
    <location>
        <begin position="1"/>
        <end position="21"/>
    </location>
</feature>
<dbReference type="EMBL" id="VTHL01000010">
    <property type="protein sequence ID" value="TYZ09215.1"/>
    <property type="molecule type" value="Genomic_DNA"/>
</dbReference>
<gene>
    <name evidence="3" type="ORF">FY528_10730</name>
</gene>
<dbReference type="Proteomes" id="UP000322791">
    <property type="component" value="Unassembled WGS sequence"/>
</dbReference>
<reference evidence="3 4" key="1">
    <citation type="submission" date="2019-08" db="EMBL/GenBank/DDBJ databases">
        <authorList>
            <person name="Seo M.-J."/>
        </authorList>
    </citation>
    <scope>NUCLEOTIDE SEQUENCE [LARGE SCALE GENOMIC DNA]</scope>
    <source>
        <strain evidence="3 4">KIGAM108</strain>
    </source>
</reference>
<organism evidence="3 4">
    <name type="scientific">Hymenobacter lutimineralis</name>
    <dbReference type="NCBI Taxonomy" id="2606448"/>
    <lineage>
        <taxon>Bacteria</taxon>
        <taxon>Pseudomonadati</taxon>
        <taxon>Bacteroidota</taxon>
        <taxon>Cytophagia</taxon>
        <taxon>Cytophagales</taxon>
        <taxon>Hymenobacteraceae</taxon>
        <taxon>Hymenobacter</taxon>
    </lineage>
</organism>
<name>A0A5D6V1Z3_9BACT</name>
<sequence>MMYAVKKAAASLVLAAAIALAGCQGNTTASEASATEVPSAQTAAYLCPMGCEGSASNEPGKCPVCGMDLEHNPAAKTGAAASDSL</sequence>